<accession>A0A9I9CFR3</accession>
<dbReference type="Gramene" id="MELO3C002901.2.1">
    <property type="protein sequence ID" value="MELO3C002901.2.1"/>
    <property type="gene ID" value="MELO3C002901.2"/>
</dbReference>
<reference evidence="1" key="1">
    <citation type="submission" date="2023-03" db="UniProtKB">
        <authorList>
            <consortium name="EnsemblPlants"/>
        </authorList>
    </citation>
    <scope>IDENTIFICATION</scope>
</reference>
<sequence>MLDGKSVDEKKVAAKALSSLLQYSGNRKIFQKEERGIISAVNYKCGSTLRPFISNLDKKYLFHYYPQLRFQVSVESKWLLLVLVCIYKTLLK</sequence>
<protein>
    <submittedName>
        <fullName evidence="1">Uncharacterized protein</fullName>
    </submittedName>
</protein>
<dbReference type="AlphaFoldDB" id="A0A9I9CFR3"/>
<organism evidence="1">
    <name type="scientific">Cucumis melo</name>
    <name type="common">Muskmelon</name>
    <dbReference type="NCBI Taxonomy" id="3656"/>
    <lineage>
        <taxon>Eukaryota</taxon>
        <taxon>Viridiplantae</taxon>
        <taxon>Streptophyta</taxon>
        <taxon>Embryophyta</taxon>
        <taxon>Tracheophyta</taxon>
        <taxon>Spermatophyta</taxon>
        <taxon>Magnoliopsida</taxon>
        <taxon>eudicotyledons</taxon>
        <taxon>Gunneridae</taxon>
        <taxon>Pentapetalae</taxon>
        <taxon>rosids</taxon>
        <taxon>fabids</taxon>
        <taxon>Cucurbitales</taxon>
        <taxon>Cucurbitaceae</taxon>
        <taxon>Benincaseae</taxon>
        <taxon>Cucumis</taxon>
    </lineage>
</organism>
<dbReference type="EnsemblPlants" id="MELO3C002901.2.1">
    <property type="protein sequence ID" value="MELO3C002901.2.1"/>
    <property type="gene ID" value="MELO3C002901.2"/>
</dbReference>
<evidence type="ECO:0000313" key="1">
    <source>
        <dbReference type="EnsemblPlants" id="MELO3C002901.2.1"/>
    </source>
</evidence>
<name>A0A9I9CFR3_CUCME</name>
<proteinExistence type="predicted"/>